<evidence type="ECO:0000313" key="10">
    <source>
        <dbReference type="Proteomes" id="UP000275385"/>
    </source>
</evidence>
<feature type="transmembrane region" description="Helical" evidence="7">
    <location>
        <begin position="208"/>
        <end position="229"/>
    </location>
</feature>
<dbReference type="GO" id="GO:0022857">
    <property type="term" value="F:transmembrane transporter activity"/>
    <property type="evidence" value="ECO:0007669"/>
    <property type="project" value="InterPro"/>
</dbReference>
<evidence type="ECO:0000256" key="7">
    <source>
        <dbReference type="SAM" id="Phobius"/>
    </source>
</evidence>
<dbReference type="PROSITE" id="PS50850">
    <property type="entry name" value="MFS"/>
    <property type="match status" value="1"/>
</dbReference>
<dbReference type="EMBL" id="QVQW01000118">
    <property type="protein sequence ID" value="RKU40149.1"/>
    <property type="molecule type" value="Genomic_DNA"/>
</dbReference>
<dbReference type="Proteomes" id="UP000275385">
    <property type="component" value="Unassembled WGS sequence"/>
</dbReference>
<dbReference type="FunFam" id="1.20.1250.20:FF:000196">
    <property type="entry name" value="MFS toxin efflux pump (AflT)"/>
    <property type="match status" value="1"/>
</dbReference>
<evidence type="ECO:0000256" key="5">
    <source>
        <dbReference type="ARBA" id="ARBA00023136"/>
    </source>
</evidence>
<feature type="transmembrane region" description="Helical" evidence="7">
    <location>
        <begin position="120"/>
        <end position="139"/>
    </location>
</feature>
<comment type="subcellular location">
    <subcellularLocation>
        <location evidence="1">Membrane</location>
        <topology evidence="1">Multi-pass membrane protein</topology>
    </subcellularLocation>
</comment>
<reference evidence="9 10" key="1">
    <citation type="submission" date="2018-08" db="EMBL/GenBank/DDBJ databases">
        <title>Draft genome of the lignicolous fungus Coniochaeta pulveracea.</title>
        <authorList>
            <person name="Borstlap C.J."/>
            <person name="De Witt R.N."/>
            <person name="Botha A."/>
            <person name="Volschenk H."/>
        </authorList>
    </citation>
    <scope>NUCLEOTIDE SEQUENCE [LARGE SCALE GENOMIC DNA]</scope>
    <source>
        <strain evidence="9 10">CAB683</strain>
    </source>
</reference>
<evidence type="ECO:0000256" key="6">
    <source>
        <dbReference type="SAM" id="MobiDB-lite"/>
    </source>
</evidence>
<dbReference type="CDD" id="cd17502">
    <property type="entry name" value="MFS_Azr1_MDR_like"/>
    <property type="match status" value="1"/>
</dbReference>
<keyword evidence="2" id="KW-0813">Transport</keyword>
<feature type="transmembrane region" description="Helical" evidence="7">
    <location>
        <begin position="479"/>
        <end position="500"/>
    </location>
</feature>
<dbReference type="FunFam" id="1.20.1720.10:FF:000012">
    <property type="entry name" value="MFS toxin efflux pump (AflT)"/>
    <property type="match status" value="1"/>
</dbReference>
<keyword evidence="4 7" id="KW-1133">Transmembrane helix</keyword>
<feature type="transmembrane region" description="Helical" evidence="7">
    <location>
        <begin position="282"/>
        <end position="300"/>
    </location>
</feature>
<feature type="region of interest" description="Disordered" evidence="6">
    <location>
        <begin position="1"/>
        <end position="70"/>
    </location>
</feature>
<feature type="transmembrane region" description="Helical" evidence="7">
    <location>
        <begin position="312"/>
        <end position="332"/>
    </location>
</feature>
<evidence type="ECO:0000256" key="1">
    <source>
        <dbReference type="ARBA" id="ARBA00004141"/>
    </source>
</evidence>
<organism evidence="9 10">
    <name type="scientific">Coniochaeta pulveracea</name>
    <dbReference type="NCBI Taxonomy" id="177199"/>
    <lineage>
        <taxon>Eukaryota</taxon>
        <taxon>Fungi</taxon>
        <taxon>Dikarya</taxon>
        <taxon>Ascomycota</taxon>
        <taxon>Pezizomycotina</taxon>
        <taxon>Sordariomycetes</taxon>
        <taxon>Sordariomycetidae</taxon>
        <taxon>Coniochaetales</taxon>
        <taxon>Coniochaetaceae</taxon>
        <taxon>Coniochaeta</taxon>
    </lineage>
</organism>
<dbReference type="Pfam" id="PF07690">
    <property type="entry name" value="MFS_1"/>
    <property type="match status" value="1"/>
</dbReference>
<evidence type="ECO:0000256" key="2">
    <source>
        <dbReference type="ARBA" id="ARBA00022448"/>
    </source>
</evidence>
<accession>A0A420XX86</accession>
<feature type="transmembrane region" description="Helical" evidence="7">
    <location>
        <begin position="241"/>
        <end position="261"/>
    </location>
</feature>
<dbReference type="OrthoDB" id="10021397at2759"/>
<dbReference type="Gene3D" id="1.20.1250.20">
    <property type="entry name" value="MFS general substrate transporter like domains"/>
    <property type="match status" value="1"/>
</dbReference>
<feature type="compositionally biased region" description="Polar residues" evidence="6">
    <location>
        <begin position="31"/>
        <end position="41"/>
    </location>
</feature>
<feature type="transmembrane region" description="Helical" evidence="7">
    <location>
        <begin position="176"/>
        <end position="201"/>
    </location>
</feature>
<gene>
    <name evidence="9" type="ORF">DL546_000559</name>
</gene>
<evidence type="ECO:0000313" key="9">
    <source>
        <dbReference type="EMBL" id="RKU40149.1"/>
    </source>
</evidence>
<feature type="domain" description="Major facilitator superfamily (MFS) profile" evidence="8">
    <location>
        <begin position="86"/>
        <end position="572"/>
    </location>
</feature>
<dbReference type="InterPro" id="IPR011701">
    <property type="entry name" value="MFS"/>
</dbReference>
<dbReference type="GO" id="GO:0005886">
    <property type="term" value="C:plasma membrane"/>
    <property type="evidence" value="ECO:0007669"/>
    <property type="project" value="TreeGrafter"/>
</dbReference>
<proteinExistence type="predicted"/>
<evidence type="ECO:0000256" key="3">
    <source>
        <dbReference type="ARBA" id="ARBA00022692"/>
    </source>
</evidence>
<keyword evidence="10" id="KW-1185">Reference proteome</keyword>
<dbReference type="InterPro" id="IPR036259">
    <property type="entry name" value="MFS_trans_sf"/>
</dbReference>
<keyword evidence="5 7" id="KW-0472">Membrane</keyword>
<comment type="caution">
    <text evidence="9">The sequence shown here is derived from an EMBL/GenBank/DDBJ whole genome shotgun (WGS) entry which is preliminary data.</text>
</comment>
<protein>
    <recommendedName>
        <fullName evidence="8">Major facilitator superfamily (MFS) profile domain-containing protein</fullName>
    </recommendedName>
</protein>
<dbReference type="InterPro" id="IPR020846">
    <property type="entry name" value="MFS_dom"/>
</dbReference>
<dbReference type="PANTHER" id="PTHR23501">
    <property type="entry name" value="MAJOR FACILITATOR SUPERFAMILY"/>
    <property type="match status" value="1"/>
</dbReference>
<feature type="transmembrane region" description="Helical" evidence="7">
    <location>
        <begin position="541"/>
        <end position="568"/>
    </location>
</feature>
<dbReference type="SUPFAM" id="SSF103473">
    <property type="entry name" value="MFS general substrate transporter"/>
    <property type="match status" value="2"/>
</dbReference>
<evidence type="ECO:0000259" key="8">
    <source>
        <dbReference type="PROSITE" id="PS50850"/>
    </source>
</evidence>
<dbReference type="AlphaFoldDB" id="A0A420XX86"/>
<feature type="transmembrane region" description="Helical" evidence="7">
    <location>
        <begin position="344"/>
        <end position="370"/>
    </location>
</feature>
<feature type="transmembrane region" description="Helical" evidence="7">
    <location>
        <begin position="446"/>
        <end position="467"/>
    </location>
</feature>
<feature type="transmembrane region" description="Helical" evidence="7">
    <location>
        <begin position="151"/>
        <end position="170"/>
    </location>
</feature>
<feature type="transmembrane region" description="Helical" evidence="7">
    <location>
        <begin position="83"/>
        <end position="108"/>
    </location>
</feature>
<feature type="transmembrane region" description="Helical" evidence="7">
    <location>
        <begin position="416"/>
        <end position="434"/>
    </location>
</feature>
<sequence length="586" mass="61157">MSKQEMHSTTSTLADGDRSASFLDPEKNRSTELSGGSTRAPSTFDMEKKGGNETDTETATVEGVPPADNQVDADAEYPTGIRLAVIVLALILSVFLVSLDMTIVATAIPKITDQFGGLELVSWYGSAFFMTFGGFQSTWGKAYKYFSLKMSFLLAIFIFELGSLICGVAPNAEALIVGRAIAGAGAAGVGSGCYTIIAFAAKPANRPLFTGIIGASYGIASVVGPLIGGAFADKVSWRWCFYINLPIGGLSGAIIFLFFSMPSAAKPLQAPLKEKLLQMDPVGIALVMGAIISYILALQYGGQTKAWNSSTVIGLLVGFILIAITFAVWEYFQKERAMVVPRLLMSRLVGLQAMFSFFFAGAYLAIIYYLPIYFQSIDGVSPTNSGVRNIPIILGVTLSTIASGATISGTGLATPLAAGGAALATIGSGLLYTLDIGTSSSKWIGFQVVAGLGYGLAFQIPIITAQASVPPSDMASSTAIVLFFQTIGGAFSVSAAQAGFVNKMLHTLPTSAPGVNPAMVLATGATQIRTAFPADQIPGILVAYMAGIKVSLAIAIAFVGLATVVILFSPWKRLNREAVKEAGGAA</sequence>
<evidence type="ECO:0000256" key="4">
    <source>
        <dbReference type="ARBA" id="ARBA00022989"/>
    </source>
</evidence>
<keyword evidence="3 7" id="KW-0812">Transmembrane</keyword>
<feature type="transmembrane region" description="Helical" evidence="7">
    <location>
        <begin position="390"/>
        <end position="409"/>
    </location>
</feature>
<name>A0A420XX86_9PEZI</name>
<dbReference type="PANTHER" id="PTHR23501:SF177">
    <property type="entry name" value="MAJOR FACILITATOR SUPERFAMILY (MFS) PROFILE DOMAIN-CONTAINING PROTEIN-RELATED"/>
    <property type="match status" value="1"/>
</dbReference>